<feature type="region of interest" description="Disordered" evidence="1">
    <location>
        <begin position="768"/>
        <end position="811"/>
    </location>
</feature>
<comment type="caution">
    <text evidence="4">The sequence shown here is derived from an EMBL/GenBank/DDBJ whole genome shotgun (WGS) entry which is preliminary data.</text>
</comment>
<evidence type="ECO:0000259" key="3">
    <source>
        <dbReference type="PROSITE" id="PS50855"/>
    </source>
</evidence>
<reference evidence="4" key="1">
    <citation type="submission" date="2021-03" db="EMBL/GenBank/DDBJ databases">
        <title>Genomic Encyclopedia of Type Strains, Phase IV (KMG-IV): sequencing the most valuable type-strain genomes for metagenomic binning, comparative biology and taxonomic classification.</title>
        <authorList>
            <person name="Goeker M."/>
        </authorList>
    </citation>
    <scope>NUCLEOTIDE SEQUENCE</scope>
    <source>
        <strain evidence="4">DSM 26232</strain>
    </source>
</reference>
<feature type="transmembrane region" description="Helical" evidence="2">
    <location>
        <begin position="468"/>
        <end position="489"/>
    </location>
</feature>
<feature type="transmembrane region" description="Helical" evidence="2">
    <location>
        <begin position="246"/>
        <end position="268"/>
    </location>
</feature>
<evidence type="ECO:0000256" key="1">
    <source>
        <dbReference type="SAM" id="MobiDB-lite"/>
    </source>
</evidence>
<dbReference type="RefSeq" id="WP_209492169.1">
    <property type="nucleotide sequence ID" value="NZ_JAGGLC010000005.1"/>
</dbReference>
<feature type="transmembrane region" description="Helical" evidence="2">
    <location>
        <begin position="12"/>
        <end position="31"/>
    </location>
</feature>
<feature type="transmembrane region" description="Helical" evidence="2">
    <location>
        <begin position="736"/>
        <end position="755"/>
    </location>
</feature>
<dbReference type="PROSITE" id="PS50855">
    <property type="entry name" value="COX1"/>
    <property type="match status" value="1"/>
</dbReference>
<dbReference type="PANTHER" id="PTHR10422">
    <property type="entry name" value="CYTOCHROME C OXIDASE SUBUNIT 1"/>
    <property type="match status" value="1"/>
</dbReference>
<feature type="transmembrane region" description="Helical" evidence="2">
    <location>
        <begin position="356"/>
        <end position="376"/>
    </location>
</feature>
<dbReference type="GO" id="GO:0016020">
    <property type="term" value="C:membrane"/>
    <property type="evidence" value="ECO:0007669"/>
    <property type="project" value="InterPro"/>
</dbReference>
<feature type="transmembrane region" description="Helical" evidence="2">
    <location>
        <begin position="509"/>
        <end position="529"/>
    </location>
</feature>
<gene>
    <name evidence="4" type="ORF">J2753_002317</name>
</gene>
<dbReference type="GO" id="GO:0004129">
    <property type="term" value="F:cytochrome-c oxidase activity"/>
    <property type="evidence" value="ECO:0007669"/>
    <property type="project" value="InterPro"/>
</dbReference>
<dbReference type="Gene3D" id="1.20.210.10">
    <property type="entry name" value="Cytochrome c oxidase-like, subunit I domain"/>
    <property type="match status" value="1"/>
</dbReference>
<dbReference type="GO" id="GO:0009060">
    <property type="term" value="P:aerobic respiration"/>
    <property type="evidence" value="ECO:0007669"/>
    <property type="project" value="InterPro"/>
</dbReference>
<feature type="transmembrane region" description="Helical" evidence="2">
    <location>
        <begin position="568"/>
        <end position="589"/>
    </location>
</feature>
<dbReference type="InterPro" id="IPR000883">
    <property type="entry name" value="Cyt_C_Oxase_1"/>
</dbReference>
<organism evidence="4 5">
    <name type="scientific">Halolamina salifodinae</name>
    <dbReference type="NCBI Taxonomy" id="1202767"/>
    <lineage>
        <taxon>Archaea</taxon>
        <taxon>Methanobacteriati</taxon>
        <taxon>Methanobacteriota</taxon>
        <taxon>Stenosarchaea group</taxon>
        <taxon>Halobacteria</taxon>
        <taxon>Halobacteriales</taxon>
        <taxon>Haloferacaceae</taxon>
    </lineage>
</organism>
<feature type="region of interest" description="Disordered" evidence="1">
    <location>
        <begin position="127"/>
        <end position="161"/>
    </location>
</feature>
<dbReference type="EC" id="1.7.2.5" evidence="4"/>
<name>A0A8T4GXP6_9EURY</name>
<dbReference type="Pfam" id="PF22085">
    <property type="entry name" value="NorB_cytochrome_c-like"/>
    <property type="match status" value="2"/>
</dbReference>
<feature type="transmembrane region" description="Helical" evidence="2">
    <location>
        <begin position="541"/>
        <end position="562"/>
    </location>
</feature>
<feature type="transmembrane region" description="Helical" evidence="2">
    <location>
        <begin position="388"/>
        <end position="413"/>
    </location>
</feature>
<proteinExistence type="predicted"/>
<feature type="transmembrane region" description="Helical" evidence="2">
    <location>
        <begin position="609"/>
        <end position="632"/>
    </location>
</feature>
<dbReference type="GO" id="GO:0016966">
    <property type="term" value="F:nitric oxide reductase activity"/>
    <property type="evidence" value="ECO:0007669"/>
    <property type="project" value="UniProtKB-EC"/>
</dbReference>
<dbReference type="AlphaFoldDB" id="A0A8T4GXP6"/>
<dbReference type="InterPro" id="IPR054309">
    <property type="entry name" value="NorB_cytochrome_c-like"/>
</dbReference>
<evidence type="ECO:0000313" key="4">
    <source>
        <dbReference type="EMBL" id="MBP1987807.1"/>
    </source>
</evidence>
<feature type="transmembrane region" description="Helical" evidence="2">
    <location>
        <begin position="436"/>
        <end position="456"/>
    </location>
</feature>
<evidence type="ECO:0000256" key="2">
    <source>
        <dbReference type="SAM" id="Phobius"/>
    </source>
</evidence>
<accession>A0A8T4GXP6</accession>
<keyword evidence="4" id="KW-0560">Oxidoreductase</keyword>
<protein>
    <submittedName>
        <fullName evidence="4">Nitric oxide reductase subunit B</fullName>
        <ecNumber evidence="4">1.7.2.5</ecNumber>
    </submittedName>
</protein>
<dbReference type="Pfam" id="PF00115">
    <property type="entry name" value="COX1"/>
    <property type="match status" value="1"/>
</dbReference>
<feature type="compositionally biased region" description="Low complexity" evidence="1">
    <location>
        <begin position="769"/>
        <end position="790"/>
    </location>
</feature>
<dbReference type="EMBL" id="JAGGLC010000005">
    <property type="protein sequence ID" value="MBP1987807.1"/>
    <property type="molecule type" value="Genomic_DNA"/>
</dbReference>
<evidence type="ECO:0000313" key="5">
    <source>
        <dbReference type="Proteomes" id="UP000823736"/>
    </source>
</evidence>
<feature type="domain" description="Cytochrome oxidase subunit I profile" evidence="3">
    <location>
        <begin position="500"/>
        <end position="697"/>
    </location>
</feature>
<dbReference type="OrthoDB" id="234602at2157"/>
<dbReference type="Proteomes" id="UP000823736">
    <property type="component" value="Unassembled WGS sequence"/>
</dbReference>
<keyword evidence="5" id="KW-1185">Reference proteome</keyword>
<keyword evidence="2" id="KW-0472">Membrane</keyword>
<dbReference type="InterPro" id="IPR023616">
    <property type="entry name" value="Cyt_c_oxase-like_su1_dom"/>
</dbReference>
<sequence>MRVTRRTLAKLLAVVFVVNLVVMGVGAWYSAQQAPPIPETVEGPDGETVATAESVREGKRVFQRNGLMNHGSVLGNGAYFGNDLTADALDLKTKYMREYYAEQRYGQAYDALSGPERAAVDELAREDLQSRVDDPGDGSPARGGGEDDGSPAHGGGEDDGTLTYSAAEAYAHEQVREDYVARYHEGNASLGLPAGTIDSADAARQLADFALWTAWFSHTPRPGADHSYTNDWPPAPGSGNTAPASAMLWSVASMILLVGGAGVGVWLYSSVSLPEPDADIDVPHPSEVDVLPSQRVAAFYVPVAAALFLAQTLLGALLAHYYVERDGFFGLFEAVGVDVLEWAPFLLARTYHVDLAILWVATLWITAGLFLPPLLTAHEPGGQAKGTAALLAALVIVVVGGFAGVFLGTRGFFDPAGELWWLLGTEGLEYLEVGRIWKFGLLAGFAGWTVLVWRGLKPMLAAEDRYGLGHLILISGGSIALLFVAGLLYTPDTNMVVTEFWRWWVVHMWVEGAFEFFIVAVVGLTLVGMNLLQPESAAKAVLLEALLVMGAGIIGVSHHYWWIGLPDIWVPIGSVFSTLELIPLVIVLFEAITEYRALVARGETFPYRLPFAFIVASGVWNFVGAGVLGFFINLPLINYYEHGTYLTVAHAHAAMFGAFGMLALGIGIYILRVTTTDWSEGRLRWSFWLWNAGLAIMVGASLLPIGFLQLETAFTAGYDAARSLAFYERPLVQTFFWLRFPGDTLLIAGTVVFFVDVLGKLRRLRPATPAGERGPGALARPGPGDGVSEADGGGDADGSADSAGSGGESNR</sequence>
<dbReference type="SUPFAM" id="SSF81442">
    <property type="entry name" value="Cytochrome c oxidase subunit I-like"/>
    <property type="match status" value="1"/>
</dbReference>
<dbReference type="PANTHER" id="PTHR10422:SF38">
    <property type="entry name" value="CYTOCHROME B SUBUNIT OF NITRIC OXIDE REDUCTASE"/>
    <property type="match status" value="1"/>
</dbReference>
<keyword evidence="2" id="KW-1133">Transmembrane helix</keyword>
<feature type="transmembrane region" description="Helical" evidence="2">
    <location>
        <begin position="652"/>
        <end position="673"/>
    </location>
</feature>
<feature type="transmembrane region" description="Helical" evidence="2">
    <location>
        <begin position="299"/>
        <end position="323"/>
    </location>
</feature>
<dbReference type="InterPro" id="IPR036927">
    <property type="entry name" value="Cyt_c_oxase-like_su1_sf"/>
</dbReference>
<keyword evidence="2" id="KW-0812">Transmembrane</keyword>
<dbReference type="GO" id="GO:0020037">
    <property type="term" value="F:heme binding"/>
    <property type="evidence" value="ECO:0007669"/>
    <property type="project" value="InterPro"/>
</dbReference>
<feature type="transmembrane region" description="Helical" evidence="2">
    <location>
        <begin position="685"/>
        <end position="708"/>
    </location>
</feature>